<reference evidence="1 2" key="1">
    <citation type="submission" date="2019-09" db="EMBL/GenBank/DDBJ databases">
        <authorList>
            <person name="Cremers G."/>
        </authorList>
    </citation>
    <scope>NUCLEOTIDE SEQUENCE [LARGE SCALE GENOMIC DNA]</scope>
    <source>
        <strain evidence="1">4A</strain>
    </source>
</reference>
<dbReference type="AlphaFoldDB" id="A0A5E6MGM0"/>
<evidence type="ECO:0000313" key="1">
    <source>
        <dbReference type="EMBL" id="VVM07376.1"/>
    </source>
</evidence>
<gene>
    <name evidence="1" type="ORF">MAMT_01714</name>
</gene>
<evidence type="ECO:0000313" key="2">
    <source>
        <dbReference type="Proteomes" id="UP000334923"/>
    </source>
</evidence>
<protein>
    <submittedName>
        <fullName evidence="1">Uncharacterized protein</fullName>
    </submittedName>
</protein>
<sequence length="122" mass="13760">MYLSAQPVLGPLLTPVDRLVCCKSEAEPEWPVPAFTSPMCALPMFIRDIVRIARSRHRVRIGQLIDGRDSLFDRLLPLHLPPFGGLLGTDEMLAECLLGRLSLRFQRPLFLPKPSVELPLLF</sequence>
<proteinExistence type="predicted"/>
<name>A0A5E6MGM0_9BACT</name>
<organism evidence="1 2">
    <name type="scientific">Methylacidimicrobium tartarophylax</name>
    <dbReference type="NCBI Taxonomy" id="1041768"/>
    <lineage>
        <taxon>Bacteria</taxon>
        <taxon>Pseudomonadati</taxon>
        <taxon>Verrucomicrobiota</taxon>
        <taxon>Methylacidimicrobium</taxon>
    </lineage>
</organism>
<keyword evidence="2" id="KW-1185">Reference proteome</keyword>
<dbReference type="EMBL" id="CABFVA020000091">
    <property type="protein sequence ID" value="VVM07376.1"/>
    <property type="molecule type" value="Genomic_DNA"/>
</dbReference>
<dbReference type="Proteomes" id="UP000334923">
    <property type="component" value="Unassembled WGS sequence"/>
</dbReference>
<accession>A0A5E6MGM0</accession>